<dbReference type="InterPro" id="IPR005151">
    <property type="entry name" value="Tail-specific_protease"/>
</dbReference>
<dbReference type="InterPro" id="IPR029045">
    <property type="entry name" value="ClpP/crotonase-like_dom_sf"/>
</dbReference>
<dbReference type="Gene3D" id="3.90.226.10">
    <property type="entry name" value="2-enoyl-CoA Hydratase, Chain A, domain 1"/>
    <property type="match status" value="1"/>
</dbReference>
<feature type="region of interest" description="Disordered" evidence="1">
    <location>
        <begin position="745"/>
        <end position="769"/>
    </location>
</feature>
<feature type="compositionally biased region" description="Polar residues" evidence="1">
    <location>
        <begin position="754"/>
        <end position="769"/>
    </location>
</feature>
<dbReference type="Pfam" id="PF23658">
    <property type="entry name" value="PDZ_CPAF_rel"/>
    <property type="match status" value="1"/>
</dbReference>
<dbReference type="AlphaFoldDB" id="A0A6A6ZZL2"/>
<feature type="region of interest" description="Disordered" evidence="1">
    <location>
        <begin position="316"/>
        <end position="349"/>
    </location>
</feature>
<evidence type="ECO:0000259" key="2">
    <source>
        <dbReference type="Pfam" id="PF03572"/>
    </source>
</evidence>
<dbReference type="GO" id="GO:0008236">
    <property type="term" value="F:serine-type peptidase activity"/>
    <property type="evidence" value="ECO:0007669"/>
    <property type="project" value="InterPro"/>
</dbReference>
<organism evidence="4 5">
    <name type="scientific">Ophiobolus disseminans</name>
    <dbReference type="NCBI Taxonomy" id="1469910"/>
    <lineage>
        <taxon>Eukaryota</taxon>
        <taxon>Fungi</taxon>
        <taxon>Dikarya</taxon>
        <taxon>Ascomycota</taxon>
        <taxon>Pezizomycotina</taxon>
        <taxon>Dothideomycetes</taxon>
        <taxon>Pleosporomycetidae</taxon>
        <taxon>Pleosporales</taxon>
        <taxon>Pleosporineae</taxon>
        <taxon>Phaeosphaeriaceae</taxon>
        <taxon>Ophiobolus</taxon>
    </lineage>
</organism>
<proteinExistence type="predicted"/>
<dbReference type="InterPro" id="IPR056186">
    <property type="entry name" value="PDZ_CPAF-rel"/>
</dbReference>
<dbReference type="Pfam" id="PF03572">
    <property type="entry name" value="Peptidase_S41"/>
    <property type="match status" value="1"/>
</dbReference>
<dbReference type="OrthoDB" id="27214at2759"/>
<dbReference type="GO" id="GO:0006508">
    <property type="term" value="P:proteolysis"/>
    <property type="evidence" value="ECO:0007669"/>
    <property type="project" value="InterPro"/>
</dbReference>
<evidence type="ECO:0000256" key="1">
    <source>
        <dbReference type="SAM" id="MobiDB-lite"/>
    </source>
</evidence>
<dbReference type="PANTHER" id="PTHR37049:SF4">
    <property type="entry name" value="RHODANESE DOMAIN-CONTAINING PROTEIN"/>
    <property type="match status" value="1"/>
</dbReference>
<feature type="compositionally biased region" description="Low complexity" evidence="1">
    <location>
        <begin position="321"/>
        <end position="338"/>
    </location>
</feature>
<dbReference type="SUPFAM" id="SSF52096">
    <property type="entry name" value="ClpP/crotonase"/>
    <property type="match status" value="1"/>
</dbReference>
<keyword evidence="5" id="KW-1185">Reference proteome</keyword>
<name>A0A6A6ZZL2_9PLEO</name>
<evidence type="ECO:0000313" key="4">
    <source>
        <dbReference type="EMBL" id="KAF2826510.1"/>
    </source>
</evidence>
<accession>A0A6A6ZZL2</accession>
<evidence type="ECO:0000313" key="5">
    <source>
        <dbReference type="Proteomes" id="UP000799424"/>
    </source>
</evidence>
<dbReference type="InterPro" id="IPR052766">
    <property type="entry name" value="S41A_metabolite_peptidase"/>
</dbReference>
<dbReference type="Proteomes" id="UP000799424">
    <property type="component" value="Unassembled WGS sequence"/>
</dbReference>
<evidence type="ECO:0000259" key="3">
    <source>
        <dbReference type="Pfam" id="PF23658"/>
    </source>
</evidence>
<protein>
    <submittedName>
        <fullName evidence="4">Uncharacterized protein</fullName>
    </submittedName>
</protein>
<feature type="domain" description="CPAF-like PDZ" evidence="3">
    <location>
        <begin position="175"/>
        <end position="292"/>
    </location>
</feature>
<dbReference type="PANTHER" id="PTHR37049">
    <property type="entry name" value="PEPTIDASE S41 FAMILY PROTEIN"/>
    <property type="match status" value="1"/>
</dbReference>
<dbReference type="EMBL" id="MU006226">
    <property type="protein sequence ID" value="KAF2826510.1"/>
    <property type="molecule type" value="Genomic_DNA"/>
</dbReference>
<feature type="domain" description="Tail specific protease" evidence="2">
    <location>
        <begin position="398"/>
        <end position="593"/>
    </location>
</feature>
<reference evidence="4" key="1">
    <citation type="journal article" date="2020" name="Stud. Mycol.">
        <title>101 Dothideomycetes genomes: a test case for predicting lifestyles and emergence of pathogens.</title>
        <authorList>
            <person name="Haridas S."/>
            <person name="Albert R."/>
            <person name="Binder M."/>
            <person name="Bloem J."/>
            <person name="Labutti K."/>
            <person name="Salamov A."/>
            <person name="Andreopoulos B."/>
            <person name="Baker S."/>
            <person name="Barry K."/>
            <person name="Bills G."/>
            <person name="Bluhm B."/>
            <person name="Cannon C."/>
            <person name="Castanera R."/>
            <person name="Culley D."/>
            <person name="Daum C."/>
            <person name="Ezra D."/>
            <person name="Gonzalez J."/>
            <person name="Henrissat B."/>
            <person name="Kuo A."/>
            <person name="Liang C."/>
            <person name="Lipzen A."/>
            <person name="Lutzoni F."/>
            <person name="Magnuson J."/>
            <person name="Mondo S."/>
            <person name="Nolan M."/>
            <person name="Ohm R."/>
            <person name="Pangilinan J."/>
            <person name="Park H.-J."/>
            <person name="Ramirez L."/>
            <person name="Alfaro M."/>
            <person name="Sun H."/>
            <person name="Tritt A."/>
            <person name="Yoshinaga Y."/>
            <person name="Zwiers L.-H."/>
            <person name="Turgeon B."/>
            <person name="Goodwin S."/>
            <person name="Spatafora J."/>
            <person name="Crous P."/>
            <person name="Grigoriev I."/>
        </authorList>
    </citation>
    <scope>NUCLEOTIDE SEQUENCE</scope>
    <source>
        <strain evidence="4">CBS 113818</strain>
    </source>
</reference>
<sequence>MRSFSHLVLAASAAAQVYEPPFALHPGDIVDHPLPTLSKRKAFSPCGEVAELWAAQKAQLSKPGATPAPIRVPAQRAYDCLMTVPVDVEGDLKEVEELESYIQYQSTLSWLKSGVKDQLDPHDIMGIFGSLKSAIKGKKDFISDYQVQLTIRATLDAAGDFHLHYIPDITNIFQFARPNGELVSISEDGVSLPKLYLASDLPKDANGKITGSEITKINGKIATEAIQEWSNHTRYHDADARYNTIFPNPALSALGTPNGGLSYSHYVYAGPSTNYTFANNSGKTIENVAVIPAIYDFSKVTDGVSFFKAFCNGPTRPSTLSSAKRSGSSNASPSSKPNTVASATPRPSPALLGYPKPEFIHDSKVVSGYYMSGNEYKDVAVLVLPGFAPTSVSPSWTQNINTGGFVETQGLVRKFFADAVKQNKKKLVIDLRGNGGGTIDMGFELFKQLFPAIEPYGAARYRAHDAFHYYSALVADVALEGDDKDGKVGVKWDDADYGIQSTFLWSNILDENLKPYKAYRDYYGPETINGDTFTSQRRYNVSSVDSLTGYNEFKNAPAQPFKPEDIVILQDGFCGSTCAIFSELMREQGKVQSIAIGGRPRNAAMQGIGGSKGSQVLTFDVLHDFAERTIKVAEALDGAAVAKRLNETTNVGKIYNAKQIFKRTTIPGAGKSIVGGVNSLNNQRQGDTTETPLEFIYEATDCRLFYTTASYLDPVNLWKMAIDSRWGKGKCVPGSTGHKTAISTLENKSGFGSKGTNSQQSNADGTPFQTTGAAPSMGVSAAMMVVAGAFAMVMAL</sequence>
<gene>
    <name evidence="4" type="ORF">CC86DRAFT_293001</name>
</gene>